<dbReference type="EMBL" id="MN740791">
    <property type="protein sequence ID" value="QHU11870.1"/>
    <property type="molecule type" value="Genomic_DNA"/>
</dbReference>
<feature type="region of interest" description="Disordered" evidence="1">
    <location>
        <begin position="1"/>
        <end position="94"/>
    </location>
</feature>
<accession>A0A6C0K4Z8</accession>
<evidence type="ECO:0000313" key="2">
    <source>
        <dbReference type="EMBL" id="QHU11870.1"/>
    </source>
</evidence>
<evidence type="ECO:0000256" key="1">
    <source>
        <dbReference type="SAM" id="MobiDB-lite"/>
    </source>
</evidence>
<name>A0A6C0K4Z8_9ZZZZ</name>
<reference evidence="2" key="1">
    <citation type="journal article" date="2020" name="Nature">
        <title>Giant virus diversity and host interactions through global metagenomics.</title>
        <authorList>
            <person name="Schulz F."/>
            <person name="Roux S."/>
            <person name="Paez-Espino D."/>
            <person name="Jungbluth S."/>
            <person name="Walsh D.A."/>
            <person name="Denef V.J."/>
            <person name="McMahon K.D."/>
            <person name="Konstantinidis K.T."/>
            <person name="Eloe-Fadrosh E.A."/>
            <person name="Kyrpides N.C."/>
            <person name="Woyke T."/>
        </authorList>
    </citation>
    <scope>NUCLEOTIDE SEQUENCE</scope>
    <source>
        <strain evidence="2">GVMAG-S-1101169-75</strain>
    </source>
</reference>
<sequence length="209" mass="24035">MKPNDDEIDFDDIDWSFGGGGAPSAQDRQRRRRQAIERTIYNPHTLAGFRSQPPLSSSSSVHDKEAYDAGALLSTVSQQKQSSSKRRRKKPSLYASVEDIQKDLEDMMQQQQQQQQHQQQQQQRARQKAPSKQQKPQQTPLGYNTLLTNVQLYNSTIALLPSTWIDNGLVSHSVYSRIHALLGDNFKYIFTWIPNPQTRRGQGILQWKR</sequence>
<dbReference type="AlphaFoldDB" id="A0A6C0K4Z8"/>
<organism evidence="2">
    <name type="scientific">viral metagenome</name>
    <dbReference type="NCBI Taxonomy" id="1070528"/>
    <lineage>
        <taxon>unclassified sequences</taxon>
        <taxon>metagenomes</taxon>
        <taxon>organismal metagenomes</taxon>
    </lineage>
</organism>
<protein>
    <submittedName>
        <fullName evidence="2">Uncharacterized protein</fullName>
    </submittedName>
</protein>
<feature type="compositionally biased region" description="Low complexity" evidence="1">
    <location>
        <begin position="109"/>
        <end position="138"/>
    </location>
</feature>
<feature type="compositionally biased region" description="Acidic residues" evidence="1">
    <location>
        <begin position="1"/>
        <end position="14"/>
    </location>
</feature>
<feature type="region of interest" description="Disordered" evidence="1">
    <location>
        <begin position="106"/>
        <end position="141"/>
    </location>
</feature>
<proteinExistence type="predicted"/>